<dbReference type="Gene3D" id="1.20.1280.50">
    <property type="match status" value="1"/>
</dbReference>
<evidence type="ECO:0000313" key="1">
    <source>
        <dbReference type="EMBL" id="CAL1698673.1"/>
    </source>
</evidence>
<dbReference type="EMBL" id="OZ037953">
    <property type="protein sequence ID" value="CAL1698673.1"/>
    <property type="molecule type" value="Genomic_DNA"/>
</dbReference>
<dbReference type="Proteomes" id="UP001497453">
    <property type="component" value="Chromosome 10"/>
</dbReference>
<organism evidence="1 2">
    <name type="scientific">Somion occarium</name>
    <dbReference type="NCBI Taxonomy" id="3059160"/>
    <lineage>
        <taxon>Eukaryota</taxon>
        <taxon>Fungi</taxon>
        <taxon>Dikarya</taxon>
        <taxon>Basidiomycota</taxon>
        <taxon>Agaricomycotina</taxon>
        <taxon>Agaricomycetes</taxon>
        <taxon>Polyporales</taxon>
        <taxon>Cerrenaceae</taxon>
        <taxon>Somion</taxon>
    </lineage>
</organism>
<gene>
    <name evidence="1" type="ORF">GFSPODELE1_LOCUS2263</name>
</gene>
<evidence type="ECO:0000313" key="2">
    <source>
        <dbReference type="Proteomes" id="UP001497453"/>
    </source>
</evidence>
<accession>A0ABP1CSJ6</accession>
<evidence type="ECO:0008006" key="3">
    <source>
        <dbReference type="Google" id="ProtNLM"/>
    </source>
</evidence>
<sequence>MDTRQIQLGEYTWSTVDSADLANMITGPGTMLRGRSSFSSFSRLDIFIHAHVFWQSRHVDLTFACNLPRARGSGTMDTSVASPSFRLPPHVSQLPPELLTKIFLHLADACRHQARAMDYYDSSGYGPYAWLPVTCVCHFWHDAALRCPSLWAFIDVSYPLEHVKMLLARSGKVPLIVKPTHRSDDAGSKQVQPDQVVLALVLQELPRIVKLEVEIMASLGTKLEAMVQRPAPMLRSLCIKKLSIFEDDPLNEQKKRFALRFDVPLLRSLKIVDLKFSEAKTLFRSSLRKLVLEATEYPPLREVLDCIRELPLLSSLELRAFDYFYDSDTDYPEDYEPVALNHLQWLHIKGSQHYSQFLDNLEVRPGVSVFFEMTTEDMFVEVEDIDTMTYRAATLSGLPDYDAELPPSRLLRSVVVEVEQVGEGVVMDIRGWDVVFPHDVFALAIEDPSSFPRPFLHLNLESFFVNDDVEALSYFCRHIDFEELQALILVFSRRRDVDKGMGHGLADIFDSPSIGTLIVPDWQVGHLAALITTGDCDVSIRSPDDPLPSRIPPIPFPGLKTLVTYRLRWTTDDDGIRTSRLPLATALKYRAKNNVGIETLLLHNCLNIDSEDLGESTVVVPNFVWEVWGASRR</sequence>
<proteinExistence type="predicted"/>
<name>A0ABP1CSJ6_9APHY</name>
<keyword evidence="2" id="KW-1185">Reference proteome</keyword>
<protein>
    <recommendedName>
        <fullName evidence="3">F-box domain-containing protein</fullName>
    </recommendedName>
</protein>
<reference evidence="2" key="1">
    <citation type="submission" date="2024-04" db="EMBL/GenBank/DDBJ databases">
        <authorList>
            <person name="Shaw F."/>
            <person name="Minotto A."/>
        </authorList>
    </citation>
    <scope>NUCLEOTIDE SEQUENCE [LARGE SCALE GENOMIC DNA]</scope>
</reference>